<dbReference type="EMBL" id="JAUJEA010000008">
    <property type="protein sequence ID" value="MDN5203659.1"/>
    <property type="molecule type" value="Genomic_DNA"/>
</dbReference>
<organism evidence="2 3">
    <name type="scientific">Splendidivirga corallicola</name>
    <dbReference type="NCBI Taxonomy" id="3051826"/>
    <lineage>
        <taxon>Bacteria</taxon>
        <taxon>Pseudomonadati</taxon>
        <taxon>Bacteroidota</taxon>
        <taxon>Cytophagia</taxon>
        <taxon>Cytophagales</taxon>
        <taxon>Splendidivirgaceae</taxon>
        <taxon>Splendidivirga</taxon>
    </lineage>
</organism>
<reference evidence="2" key="1">
    <citation type="submission" date="2023-06" db="EMBL/GenBank/DDBJ databases">
        <title>Genomic of Parafulvivirga corallium.</title>
        <authorList>
            <person name="Wang G."/>
        </authorList>
    </citation>
    <scope>NUCLEOTIDE SEQUENCE</scope>
    <source>
        <strain evidence="2">BMA10</strain>
    </source>
</reference>
<accession>A0ABT8KSC3</accession>
<dbReference type="InterPro" id="IPR013740">
    <property type="entry name" value="Redoxin"/>
</dbReference>
<dbReference type="SUPFAM" id="SSF52833">
    <property type="entry name" value="Thioredoxin-like"/>
    <property type="match status" value="1"/>
</dbReference>
<dbReference type="InterPro" id="IPR036249">
    <property type="entry name" value="Thioredoxin-like_sf"/>
</dbReference>
<dbReference type="PROSITE" id="PS51352">
    <property type="entry name" value="THIOREDOXIN_2"/>
    <property type="match status" value="1"/>
</dbReference>
<evidence type="ECO:0000313" key="3">
    <source>
        <dbReference type="Proteomes" id="UP001172082"/>
    </source>
</evidence>
<protein>
    <submittedName>
        <fullName evidence="2">Redoxin family protein</fullName>
    </submittedName>
</protein>
<name>A0ABT8KSC3_9BACT</name>
<dbReference type="Pfam" id="PF08534">
    <property type="entry name" value="Redoxin"/>
    <property type="match status" value="1"/>
</dbReference>
<dbReference type="InterPro" id="IPR013766">
    <property type="entry name" value="Thioredoxin_domain"/>
</dbReference>
<evidence type="ECO:0000259" key="1">
    <source>
        <dbReference type="PROSITE" id="PS51352"/>
    </source>
</evidence>
<dbReference type="Gene3D" id="3.40.30.10">
    <property type="entry name" value="Glutaredoxin"/>
    <property type="match status" value="1"/>
</dbReference>
<evidence type="ECO:0000313" key="2">
    <source>
        <dbReference type="EMBL" id="MDN5203659.1"/>
    </source>
</evidence>
<dbReference type="Proteomes" id="UP001172082">
    <property type="component" value="Unassembled WGS sequence"/>
</dbReference>
<dbReference type="RefSeq" id="WP_346753682.1">
    <property type="nucleotide sequence ID" value="NZ_JAUJEA010000008.1"/>
</dbReference>
<keyword evidence="3" id="KW-1185">Reference proteome</keyword>
<proteinExistence type="predicted"/>
<feature type="domain" description="Thioredoxin" evidence="1">
    <location>
        <begin position="3"/>
        <end position="178"/>
    </location>
</feature>
<sequence>MKLQTGTSLPAFSTIDVYGNTISSEKLRGKKILISFFRGASCPFCNLHIRDILRSNLNTDDLTMVFFFTSSQEEILQHTNNSKTNFRLIADPNLKYYNLFGIEKSRAGMFKAMFRIKRFIRIFSEGLFSMRSMMDIPTVPADFLINEQGNIERVYYGKDYGDHLPIDEIRRWVGKPISLG</sequence>
<comment type="caution">
    <text evidence="2">The sequence shown here is derived from an EMBL/GenBank/DDBJ whole genome shotgun (WGS) entry which is preliminary data.</text>
</comment>
<gene>
    <name evidence="2" type="ORF">QQ008_19880</name>
</gene>